<evidence type="ECO:0000256" key="1">
    <source>
        <dbReference type="SAM" id="MobiDB-lite"/>
    </source>
</evidence>
<evidence type="ECO:0000313" key="2">
    <source>
        <dbReference type="EMBL" id="KAF7837742.1"/>
    </source>
</evidence>
<proteinExistence type="predicted"/>
<sequence length="42" mass="5112">MSETETFHRKLDRRVQPPLERRRDRSKNAISDAKRENTERSN</sequence>
<feature type="region of interest" description="Disordered" evidence="1">
    <location>
        <begin position="1"/>
        <end position="42"/>
    </location>
</feature>
<protein>
    <submittedName>
        <fullName evidence="2">Uncharacterized protein</fullName>
    </submittedName>
</protein>
<accession>A0A834X3M7</accession>
<dbReference type="AlphaFoldDB" id="A0A834X3M7"/>
<gene>
    <name evidence="2" type="ORF">G2W53_006224</name>
</gene>
<comment type="caution">
    <text evidence="2">The sequence shown here is derived from an EMBL/GenBank/DDBJ whole genome shotgun (WGS) entry which is preliminary data.</text>
</comment>
<dbReference type="EMBL" id="JAAIUW010000003">
    <property type="protein sequence ID" value="KAF7837742.1"/>
    <property type="molecule type" value="Genomic_DNA"/>
</dbReference>
<evidence type="ECO:0000313" key="3">
    <source>
        <dbReference type="Proteomes" id="UP000634136"/>
    </source>
</evidence>
<dbReference type="Proteomes" id="UP000634136">
    <property type="component" value="Unassembled WGS sequence"/>
</dbReference>
<keyword evidence="3" id="KW-1185">Reference proteome</keyword>
<organism evidence="2 3">
    <name type="scientific">Senna tora</name>
    <dbReference type="NCBI Taxonomy" id="362788"/>
    <lineage>
        <taxon>Eukaryota</taxon>
        <taxon>Viridiplantae</taxon>
        <taxon>Streptophyta</taxon>
        <taxon>Embryophyta</taxon>
        <taxon>Tracheophyta</taxon>
        <taxon>Spermatophyta</taxon>
        <taxon>Magnoliopsida</taxon>
        <taxon>eudicotyledons</taxon>
        <taxon>Gunneridae</taxon>
        <taxon>Pentapetalae</taxon>
        <taxon>rosids</taxon>
        <taxon>fabids</taxon>
        <taxon>Fabales</taxon>
        <taxon>Fabaceae</taxon>
        <taxon>Caesalpinioideae</taxon>
        <taxon>Cassia clade</taxon>
        <taxon>Senna</taxon>
    </lineage>
</organism>
<name>A0A834X3M7_9FABA</name>
<reference evidence="2" key="1">
    <citation type="submission" date="2020-09" db="EMBL/GenBank/DDBJ databases">
        <title>Genome-Enabled Discovery of Anthraquinone Biosynthesis in Senna tora.</title>
        <authorList>
            <person name="Kang S.-H."/>
            <person name="Pandey R.P."/>
            <person name="Lee C.-M."/>
            <person name="Sim J.-S."/>
            <person name="Jeong J.-T."/>
            <person name="Choi B.-S."/>
            <person name="Jung M."/>
            <person name="Ginzburg D."/>
            <person name="Zhao K."/>
            <person name="Won S.Y."/>
            <person name="Oh T.-J."/>
            <person name="Yu Y."/>
            <person name="Kim N.-H."/>
            <person name="Lee O.R."/>
            <person name="Lee T.-H."/>
            <person name="Bashyal P."/>
            <person name="Kim T.-S."/>
            <person name="Lee W.-H."/>
            <person name="Kawkins C."/>
            <person name="Kim C.-K."/>
            <person name="Kim J.S."/>
            <person name="Ahn B.O."/>
            <person name="Rhee S.Y."/>
            <person name="Sohng J.K."/>
        </authorList>
    </citation>
    <scope>NUCLEOTIDE SEQUENCE</scope>
    <source>
        <tissue evidence="2">Leaf</tissue>
    </source>
</reference>